<dbReference type="InterPro" id="IPR010111">
    <property type="entry name" value="Kynureninase"/>
</dbReference>
<reference evidence="6 7" key="1">
    <citation type="submission" date="2020-01" db="EMBL/GenBank/DDBJ databases">
        <title>Genomes of bacteria type strains.</title>
        <authorList>
            <person name="Chen J."/>
            <person name="Zhu S."/>
            <person name="Yang J."/>
        </authorList>
    </citation>
    <scope>NUCLEOTIDE SEQUENCE [LARGE SCALE GENOMIC DNA]</scope>
    <source>
        <strain evidence="6 7">LMG 22958</strain>
    </source>
</reference>
<dbReference type="Gene3D" id="3.90.1150.10">
    <property type="entry name" value="Aspartate Aminotransferase, domain 1"/>
    <property type="match status" value="1"/>
</dbReference>
<keyword evidence="7" id="KW-1185">Reference proteome</keyword>
<dbReference type="RefSeq" id="WP_163109549.1">
    <property type="nucleotide sequence ID" value="NZ_JAAAWP010000001.1"/>
</dbReference>
<dbReference type="Pfam" id="PF22580">
    <property type="entry name" value="KYNU_C"/>
    <property type="match status" value="1"/>
</dbReference>
<dbReference type="PANTHER" id="PTHR14084:SF0">
    <property type="entry name" value="KYNURENINASE"/>
    <property type="match status" value="1"/>
</dbReference>
<evidence type="ECO:0000256" key="2">
    <source>
        <dbReference type="ARBA" id="ARBA00022801"/>
    </source>
</evidence>
<sequence>MINKVFSAKQLDDKDPLRHVAERFSLPPNTVYLDGNSLGPLPKAAQTRAQEVVNNQWGTDLIKSWNCHDWINLPQKVGDKIGALIGAGKGQVVCCDSISINLFKVLSAALKMRPERKVIATTRDNFPTDIYMVQGLLSLLGDEYSIRYIDEADVESQLTDDIAVLMLTQVNFRSGFKQNMEAVTRQAHTMGILTLWDLAHSAGAFVVELDECQVDFAVGCTYKYLNGGPGSPAFVYVAKRHQEEYRQPLSGWMGHKSPFAFTPDYEAQNSVNQNLCGTPAILSMSVLDAALSVFESVTLKAIDEKSKKLQAFFAAEGKRAGLCDYMEIVSPAIENRGSQLALSHPDAYAICQAWIAEGVIADFRAPNILRIGFAPLYLSFADVELAVLKLAEIMRNKTYENEVFQRKQHVT</sequence>
<accession>A0A6L9MQ64</accession>
<dbReference type="InterPro" id="IPR015421">
    <property type="entry name" value="PyrdxlP-dep_Trfase_major"/>
</dbReference>
<comment type="subunit">
    <text evidence="5">Homodimer.</text>
</comment>
<organism evidence="6 7">
    <name type="scientific">Alteromonas hispanica</name>
    <dbReference type="NCBI Taxonomy" id="315421"/>
    <lineage>
        <taxon>Bacteria</taxon>
        <taxon>Pseudomonadati</taxon>
        <taxon>Pseudomonadota</taxon>
        <taxon>Gammaproteobacteria</taxon>
        <taxon>Alteromonadales</taxon>
        <taxon>Alteromonadaceae</taxon>
        <taxon>Alteromonas/Salinimonas group</taxon>
        <taxon>Alteromonas</taxon>
    </lineage>
</organism>
<protein>
    <recommendedName>
        <fullName evidence="4 5">Kynureninase</fullName>
        <ecNumber evidence="4 5">3.7.1.3</ecNumber>
    </recommendedName>
</protein>
<dbReference type="GO" id="GO:0097053">
    <property type="term" value="P:L-kynurenine catabolic process"/>
    <property type="evidence" value="ECO:0007669"/>
    <property type="project" value="UniProtKB-UniPathway"/>
</dbReference>
<evidence type="ECO:0000256" key="3">
    <source>
        <dbReference type="ARBA" id="ARBA00022898"/>
    </source>
</evidence>
<dbReference type="UniPathway" id="UPA00253">
    <property type="reaction ID" value="UER00329"/>
</dbReference>
<comment type="caution">
    <text evidence="6">The sequence shown here is derived from an EMBL/GenBank/DDBJ whole genome shotgun (WGS) entry which is preliminary data.</text>
</comment>
<comment type="cofactor">
    <cofactor evidence="5">
        <name>pyridoxal 5'-phosphate</name>
        <dbReference type="ChEBI" id="CHEBI:597326"/>
    </cofactor>
</comment>
<dbReference type="GO" id="GO:0009435">
    <property type="term" value="P:NAD+ biosynthetic process"/>
    <property type="evidence" value="ECO:0007669"/>
    <property type="project" value="UniProtKB-UniRule"/>
</dbReference>
<comment type="function">
    <text evidence="5">Catalyzes the cleavage of L-kynurenine (L-Kyn) and L-3-hydroxykynurenine (L-3OHKyn) into anthranilic acid (AA) and 3-hydroxyanthranilic acid (3-OHAA), respectively.</text>
</comment>
<dbReference type="GO" id="GO:0030429">
    <property type="term" value="F:kynureninase activity"/>
    <property type="evidence" value="ECO:0007669"/>
    <property type="project" value="UniProtKB-UniRule"/>
</dbReference>
<keyword evidence="1 5" id="KW-0662">Pyridine nucleotide biosynthesis</keyword>
<dbReference type="SUPFAM" id="SSF53383">
    <property type="entry name" value="PLP-dependent transferases"/>
    <property type="match status" value="1"/>
</dbReference>
<dbReference type="InterPro" id="IPR015424">
    <property type="entry name" value="PyrdxlP-dep_Trfase"/>
</dbReference>
<evidence type="ECO:0000256" key="1">
    <source>
        <dbReference type="ARBA" id="ARBA00022642"/>
    </source>
</evidence>
<name>A0A6L9MQ64_9ALTE</name>
<comment type="catalytic activity">
    <reaction evidence="5">
        <text>L-kynurenine + H2O = anthranilate + L-alanine + H(+)</text>
        <dbReference type="Rhea" id="RHEA:16813"/>
        <dbReference type="ChEBI" id="CHEBI:15377"/>
        <dbReference type="ChEBI" id="CHEBI:15378"/>
        <dbReference type="ChEBI" id="CHEBI:16567"/>
        <dbReference type="ChEBI" id="CHEBI:57959"/>
        <dbReference type="ChEBI" id="CHEBI:57972"/>
        <dbReference type="EC" id="3.7.1.3"/>
    </reaction>
</comment>
<keyword evidence="2 5" id="KW-0378">Hydrolase</keyword>
<dbReference type="PANTHER" id="PTHR14084">
    <property type="entry name" value="KYNURENINASE"/>
    <property type="match status" value="1"/>
</dbReference>
<dbReference type="GO" id="GO:0030170">
    <property type="term" value="F:pyridoxal phosphate binding"/>
    <property type="evidence" value="ECO:0007669"/>
    <property type="project" value="UniProtKB-UniRule"/>
</dbReference>
<dbReference type="AlphaFoldDB" id="A0A6L9MQ64"/>
<evidence type="ECO:0000313" key="6">
    <source>
        <dbReference type="EMBL" id="NDW20278.1"/>
    </source>
</evidence>
<keyword evidence="3 5" id="KW-0663">Pyridoxal phosphate</keyword>
<comment type="pathway">
    <text evidence="5">Cofactor biosynthesis; NAD(+) biosynthesis; quinolinate from L-kynurenine: step 2/3.</text>
</comment>
<comment type="similarity">
    <text evidence="5">Belongs to the kynureninase family.</text>
</comment>
<dbReference type="GO" id="GO:0005737">
    <property type="term" value="C:cytoplasm"/>
    <property type="evidence" value="ECO:0007669"/>
    <property type="project" value="UniProtKB-UniRule"/>
</dbReference>
<comment type="pathway">
    <text evidence="5">Amino-acid degradation; L-kynurenine degradation; L-alanine and anthranilate from L-kynurenine: step 1/1.</text>
</comment>
<dbReference type="Proteomes" id="UP000478837">
    <property type="component" value="Unassembled WGS sequence"/>
</dbReference>
<evidence type="ECO:0000313" key="7">
    <source>
        <dbReference type="Proteomes" id="UP000478837"/>
    </source>
</evidence>
<gene>
    <name evidence="6" type="primary">kynU</name>
    <name evidence="6" type="ORF">GTW09_01875</name>
</gene>
<evidence type="ECO:0000256" key="4">
    <source>
        <dbReference type="NCBIfam" id="TIGR01814"/>
    </source>
</evidence>
<dbReference type="PIRSF" id="PIRSF038800">
    <property type="entry name" value="KYNU"/>
    <property type="match status" value="1"/>
</dbReference>
<evidence type="ECO:0000256" key="5">
    <source>
        <dbReference type="PIRNR" id="PIRNR038800"/>
    </source>
</evidence>
<dbReference type="UniPathway" id="UPA00334">
    <property type="reaction ID" value="UER00455"/>
</dbReference>
<dbReference type="EMBL" id="JAAAWP010000001">
    <property type="protein sequence ID" value="NDW20278.1"/>
    <property type="molecule type" value="Genomic_DNA"/>
</dbReference>
<dbReference type="GO" id="GO:0019441">
    <property type="term" value="P:L-tryptophan catabolic process to kynurenine"/>
    <property type="evidence" value="ECO:0007669"/>
    <property type="project" value="TreeGrafter"/>
</dbReference>
<dbReference type="InterPro" id="IPR015422">
    <property type="entry name" value="PyrdxlP-dep_Trfase_small"/>
</dbReference>
<dbReference type="GO" id="GO:0043420">
    <property type="term" value="P:anthranilate metabolic process"/>
    <property type="evidence" value="ECO:0007669"/>
    <property type="project" value="TreeGrafter"/>
</dbReference>
<comment type="catalytic activity">
    <reaction evidence="5">
        <text>3-hydroxy-L-kynurenine + H2O = 3-hydroxyanthranilate + L-alanine + H(+)</text>
        <dbReference type="Rhea" id="RHEA:25143"/>
        <dbReference type="ChEBI" id="CHEBI:15377"/>
        <dbReference type="ChEBI" id="CHEBI:15378"/>
        <dbReference type="ChEBI" id="CHEBI:36559"/>
        <dbReference type="ChEBI" id="CHEBI:57972"/>
        <dbReference type="ChEBI" id="CHEBI:58125"/>
        <dbReference type="EC" id="3.7.1.3"/>
    </reaction>
</comment>
<dbReference type="EC" id="3.7.1.3" evidence="4 5"/>
<dbReference type="NCBIfam" id="TIGR01814">
    <property type="entry name" value="kynureninase"/>
    <property type="match status" value="1"/>
</dbReference>
<dbReference type="Gene3D" id="3.40.640.10">
    <property type="entry name" value="Type I PLP-dependent aspartate aminotransferase-like (Major domain)"/>
    <property type="match status" value="1"/>
</dbReference>
<proteinExistence type="inferred from homology"/>